<feature type="compositionally biased region" description="Basic and acidic residues" evidence="1">
    <location>
        <begin position="34"/>
        <end position="46"/>
    </location>
</feature>
<name>A0A140D093_9GLOM</name>
<organism evidence="3">
    <name type="scientific">Rhizophagus clarus</name>
    <dbReference type="NCBI Taxonomy" id="94130"/>
    <lineage>
        <taxon>Eukaryota</taxon>
        <taxon>Fungi</taxon>
        <taxon>Fungi incertae sedis</taxon>
        <taxon>Mucoromycota</taxon>
        <taxon>Glomeromycotina</taxon>
        <taxon>Glomeromycetes</taxon>
        <taxon>Glomerales</taxon>
        <taxon>Glomeraceae</taxon>
        <taxon>Rhizophagus</taxon>
    </lineage>
</organism>
<dbReference type="EMBL" id="KU305768">
    <property type="protein sequence ID" value="AMJ52406.1"/>
    <property type="molecule type" value="Genomic_DNA"/>
</dbReference>
<keyword evidence="2" id="KW-0732">Signal</keyword>
<evidence type="ECO:0000313" key="3">
    <source>
        <dbReference type="EMBL" id="AMJ52406.1"/>
    </source>
</evidence>
<accession>A0A140D093</accession>
<sequence length="80" mass="9012">MKINFFVITLICTFLLLATNVLTLPTSSPAENENSEHGNTTHEPQKRKVFPNGRLECCKRIFFFVINAPCSDDQGHCEIA</sequence>
<feature type="region of interest" description="Disordered" evidence="1">
    <location>
        <begin position="28"/>
        <end position="47"/>
    </location>
</feature>
<proteinExistence type="predicted"/>
<evidence type="ECO:0000256" key="1">
    <source>
        <dbReference type="SAM" id="MobiDB-lite"/>
    </source>
</evidence>
<evidence type="ECO:0000256" key="2">
    <source>
        <dbReference type="SAM" id="SignalP"/>
    </source>
</evidence>
<feature type="chain" id="PRO_5007301903" evidence="2">
    <location>
        <begin position="24"/>
        <end position="80"/>
    </location>
</feature>
<dbReference type="AlphaFoldDB" id="A0A140D093"/>
<reference evidence="3" key="1">
    <citation type="journal article" date="2016" name="BMC Genomics">
        <title>The effector candidate repertoire of the arbuscular mycorrhizal fungus Rhizophagus clarus.</title>
        <authorList>
            <person name="Sedzielewska Toro K."/>
            <person name="Brachmann A."/>
        </authorList>
    </citation>
    <scope>NUCLEOTIDE SEQUENCE</scope>
    <source>
        <strain evidence="3">MUCL46238</strain>
    </source>
</reference>
<protein>
    <submittedName>
        <fullName evidence="3">Uncharacterized protein</fullName>
    </submittedName>
</protein>
<feature type="signal peptide" evidence="2">
    <location>
        <begin position="1"/>
        <end position="23"/>
    </location>
</feature>